<keyword evidence="6" id="KW-1185">Reference proteome</keyword>
<keyword evidence="5" id="KW-0645">Protease</keyword>
<comment type="caution">
    <text evidence="5">The sequence shown here is derived from an EMBL/GenBank/DDBJ whole genome shotgun (WGS) entry which is preliminary data.</text>
</comment>
<dbReference type="EMBL" id="SLYC01000012">
    <property type="protein sequence ID" value="TCQ02878.1"/>
    <property type="molecule type" value="Genomic_DNA"/>
</dbReference>
<dbReference type="InterPro" id="IPR029149">
    <property type="entry name" value="Creatin/AminoP/Spt16_N"/>
</dbReference>
<dbReference type="Proteomes" id="UP000295504">
    <property type="component" value="Unassembled WGS sequence"/>
</dbReference>
<gene>
    <name evidence="5" type="ORF">EDD79_10127</name>
</gene>
<evidence type="ECO:0000259" key="3">
    <source>
        <dbReference type="Pfam" id="PF00557"/>
    </source>
</evidence>
<name>A0A4R2THD0_9FIRM</name>
<reference evidence="5 6" key="1">
    <citation type="submission" date="2019-03" db="EMBL/GenBank/DDBJ databases">
        <title>Genomic Encyclopedia of Type Strains, Phase IV (KMG-IV): sequencing the most valuable type-strain genomes for metagenomic binning, comparative biology and taxonomic classification.</title>
        <authorList>
            <person name="Goeker M."/>
        </authorList>
    </citation>
    <scope>NUCLEOTIDE SEQUENCE [LARGE SCALE GENOMIC DNA]</scope>
    <source>
        <strain evidence="5 6">DSM 100013</strain>
    </source>
</reference>
<feature type="domain" description="Creatinase N-terminal" evidence="4">
    <location>
        <begin position="5"/>
        <end position="126"/>
    </location>
</feature>
<dbReference type="FunFam" id="3.90.230.10:FF:000014">
    <property type="entry name" value="Aminopeptidase P family protein"/>
    <property type="match status" value="1"/>
</dbReference>
<dbReference type="SUPFAM" id="SSF55920">
    <property type="entry name" value="Creatinase/aminopeptidase"/>
    <property type="match status" value="1"/>
</dbReference>
<dbReference type="Pfam" id="PF01321">
    <property type="entry name" value="Creatinase_N"/>
    <property type="match status" value="1"/>
</dbReference>
<evidence type="ECO:0000256" key="1">
    <source>
        <dbReference type="ARBA" id="ARBA00008766"/>
    </source>
</evidence>
<evidence type="ECO:0000313" key="6">
    <source>
        <dbReference type="Proteomes" id="UP000295504"/>
    </source>
</evidence>
<comment type="similarity">
    <text evidence="1">Belongs to the peptidase M24B family.</text>
</comment>
<dbReference type="InterPro" id="IPR036005">
    <property type="entry name" value="Creatinase/aminopeptidase-like"/>
</dbReference>
<dbReference type="GO" id="GO:0004177">
    <property type="term" value="F:aminopeptidase activity"/>
    <property type="evidence" value="ECO:0007669"/>
    <property type="project" value="UniProtKB-KW"/>
</dbReference>
<dbReference type="Pfam" id="PF00557">
    <property type="entry name" value="Peptidase_M24"/>
    <property type="match status" value="1"/>
</dbReference>
<evidence type="ECO:0000256" key="2">
    <source>
        <dbReference type="ARBA" id="ARBA00022801"/>
    </source>
</evidence>
<protein>
    <submittedName>
        <fullName evidence="5">Xaa-Pro aminopeptidase</fullName>
    </submittedName>
</protein>
<feature type="domain" description="Peptidase M24" evidence="3">
    <location>
        <begin position="134"/>
        <end position="336"/>
    </location>
</feature>
<dbReference type="InterPro" id="IPR000587">
    <property type="entry name" value="Creatinase_N"/>
</dbReference>
<keyword evidence="2" id="KW-0378">Hydrolase</keyword>
<dbReference type="SUPFAM" id="SSF53092">
    <property type="entry name" value="Creatinase/prolidase N-terminal domain"/>
    <property type="match status" value="1"/>
</dbReference>
<dbReference type="InterPro" id="IPR050659">
    <property type="entry name" value="Peptidase_M24B"/>
</dbReference>
<accession>A0A4R2THD0</accession>
<sequence>MMGLSRAKEVLVEMDLDAILISKPENRLYVSNFTGSTGNVLILKDKTYFLTDFRYIEQAQKQCIGIEIVEVTKDKTLEDFILSKKITKLGIEDMFVTYQQFTDLSSKLEGIQLIELGQAINKLRMIKTEEEIDSIRTAAAIADKGFEFILPLIKPGKTELELALELEFFMRKNGAAKNSFDFIVASGVRSSLPHGKASNKVIEEGDFITFDFGCIYNSYCSDMTRTVVIGKANDKQKEIYNIVLESQQTSLQSVKPGLMGKEVDKIARDIITNKGYGEYFGHNLGHGLGLEVHEMPTLGPLGDIVLEPGMIVTVEPGIYLPNFGGVRIEDLVVVTENGYEVLSKSTKELIELNI</sequence>
<evidence type="ECO:0000313" key="5">
    <source>
        <dbReference type="EMBL" id="TCQ02878.1"/>
    </source>
</evidence>
<dbReference type="PANTHER" id="PTHR46112">
    <property type="entry name" value="AMINOPEPTIDASE"/>
    <property type="match status" value="1"/>
</dbReference>
<dbReference type="AlphaFoldDB" id="A0A4R2THD0"/>
<keyword evidence="5" id="KW-0031">Aminopeptidase</keyword>
<dbReference type="Gene3D" id="3.90.230.10">
    <property type="entry name" value="Creatinase/methionine aminopeptidase superfamily"/>
    <property type="match status" value="1"/>
</dbReference>
<proteinExistence type="inferred from homology"/>
<dbReference type="Gene3D" id="3.40.350.10">
    <property type="entry name" value="Creatinase/prolidase N-terminal domain"/>
    <property type="match status" value="1"/>
</dbReference>
<organism evidence="5 6">
    <name type="scientific">Serpentinicella alkaliphila</name>
    <dbReference type="NCBI Taxonomy" id="1734049"/>
    <lineage>
        <taxon>Bacteria</taxon>
        <taxon>Bacillati</taxon>
        <taxon>Bacillota</taxon>
        <taxon>Clostridia</taxon>
        <taxon>Peptostreptococcales</taxon>
        <taxon>Natronincolaceae</taxon>
        <taxon>Serpentinicella</taxon>
    </lineage>
</organism>
<dbReference type="InterPro" id="IPR000994">
    <property type="entry name" value="Pept_M24"/>
</dbReference>
<dbReference type="InterPro" id="IPR001714">
    <property type="entry name" value="Pept_M24_MAP"/>
</dbReference>
<dbReference type="CDD" id="cd01092">
    <property type="entry name" value="APP-like"/>
    <property type="match status" value="1"/>
</dbReference>
<dbReference type="GO" id="GO:0008235">
    <property type="term" value="F:metalloexopeptidase activity"/>
    <property type="evidence" value="ECO:0007669"/>
    <property type="project" value="UniProtKB-ARBA"/>
</dbReference>
<dbReference type="PRINTS" id="PR00599">
    <property type="entry name" value="MAPEPTIDASE"/>
</dbReference>
<dbReference type="PANTHER" id="PTHR46112:SF3">
    <property type="entry name" value="AMINOPEPTIDASE YPDF"/>
    <property type="match status" value="1"/>
</dbReference>
<evidence type="ECO:0000259" key="4">
    <source>
        <dbReference type="Pfam" id="PF01321"/>
    </source>
</evidence>